<dbReference type="InterPro" id="IPR043502">
    <property type="entry name" value="DNA/RNA_pol_sf"/>
</dbReference>
<protein>
    <recommendedName>
        <fullName evidence="2">Reverse transcriptase domain-containing protein</fullName>
    </recommendedName>
</protein>
<dbReference type="PANTHER" id="PTHR33332">
    <property type="entry name" value="REVERSE TRANSCRIPTASE DOMAIN-CONTAINING PROTEIN"/>
    <property type="match status" value="1"/>
</dbReference>
<accession>A0AAV7QQV2</accession>
<dbReference type="InterPro" id="IPR000477">
    <property type="entry name" value="RT_dom"/>
</dbReference>
<dbReference type="Pfam" id="PF00078">
    <property type="entry name" value="RVT_1"/>
    <property type="match status" value="1"/>
</dbReference>
<evidence type="ECO:0000256" key="1">
    <source>
        <dbReference type="SAM" id="MobiDB-lite"/>
    </source>
</evidence>
<reference evidence="3" key="1">
    <citation type="journal article" date="2022" name="bioRxiv">
        <title>Sequencing and chromosome-scale assembly of the giantPleurodeles waltlgenome.</title>
        <authorList>
            <person name="Brown T."/>
            <person name="Elewa A."/>
            <person name="Iarovenko S."/>
            <person name="Subramanian E."/>
            <person name="Araus A.J."/>
            <person name="Petzold A."/>
            <person name="Susuki M."/>
            <person name="Suzuki K.-i.T."/>
            <person name="Hayashi T."/>
            <person name="Toyoda A."/>
            <person name="Oliveira C."/>
            <person name="Osipova E."/>
            <person name="Leigh N.D."/>
            <person name="Simon A."/>
            <person name="Yun M.H."/>
        </authorList>
    </citation>
    <scope>NUCLEOTIDE SEQUENCE</scope>
    <source>
        <strain evidence="3">20211129_DDA</strain>
        <tissue evidence="3">Liver</tissue>
    </source>
</reference>
<feature type="region of interest" description="Disordered" evidence="1">
    <location>
        <begin position="188"/>
        <end position="233"/>
    </location>
</feature>
<feature type="compositionally biased region" description="Low complexity" evidence="1">
    <location>
        <begin position="216"/>
        <end position="233"/>
    </location>
</feature>
<name>A0AAV7QQV2_PLEWA</name>
<evidence type="ECO:0000313" key="4">
    <source>
        <dbReference type="Proteomes" id="UP001066276"/>
    </source>
</evidence>
<keyword evidence="4" id="KW-1185">Reference proteome</keyword>
<feature type="domain" description="Reverse transcriptase" evidence="2">
    <location>
        <begin position="35"/>
        <end position="233"/>
    </location>
</feature>
<organism evidence="3 4">
    <name type="scientific">Pleurodeles waltl</name>
    <name type="common">Iberian ribbed newt</name>
    <dbReference type="NCBI Taxonomy" id="8319"/>
    <lineage>
        <taxon>Eukaryota</taxon>
        <taxon>Metazoa</taxon>
        <taxon>Chordata</taxon>
        <taxon>Craniata</taxon>
        <taxon>Vertebrata</taxon>
        <taxon>Euteleostomi</taxon>
        <taxon>Amphibia</taxon>
        <taxon>Batrachia</taxon>
        <taxon>Caudata</taxon>
        <taxon>Salamandroidea</taxon>
        <taxon>Salamandridae</taxon>
        <taxon>Pleurodelinae</taxon>
        <taxon>Pleurodeles</taxon>
    </lineage>
</organism>
<dbReference type="AlphaFoldDB" id="A0AAV7QQV2"/>
<comment type="caution">
    <text evidence="3">The sequence shown here is derived from an EMBL/GenBank/DDBJ whole genome shotgun (WGS) entry which is preliminary data.</text>
</comment>
<dbReference type="EMBL" id="JANPWB010000010">
    <property type="protein sequence ID" value="KAJ1140750.1"/>
    <property type="molecule type" value="Genomic_DNA"/>
</dbReference>
<dbReference type="Proteomes" id="UP001066276">
    <property type="component" value="Chromosome 6"/>
</dbReference>
<gene>
    <name evidence="3" type="ORF">NDU88_007088</name>
</gene>
<dbReference type="PROSITE" id="PS50878">
    <property type="entry name" value="RT_POL"/>
    <property type="match status" value="1"/>
</dbReference>
<evidence type="ECO:0000313" key="3">
    <source>
        <dbReference type="EMBL" id="KAJ1140750.1"/>
    </source>
</evidence>
<proteinExistence type="predicted"/>
<sequence>MNRIHSGSPYDPCTHHILNKASFIIAPQLRKIINSSFESATFPQSWKHGEINALLKKSMADRKDLKNFRPIALLSFPAKFIEKAVNRQLTRFLKENCTLDPSQSGFRSNHSTEIALIAATDDIRTILDKGETAALILLDLSSAFDTICHHTLRSRLSNAGICYRALDWVTSFLTGRTQTVRLPHSVRRPPKSIAPYPRVRPSARPSSMSTWPCLLTSPDPTTSTSSHTPMTPS</sequence>
<dbReference type="SUPFAM" id="SSF56672">
    <property type="entry name" value="DNA/RNA polymerases"/>
    <property type="match status" value="1"/>
</dbReference>
<evidence type="ECO:0000259" key="2">
    <source>
        <dbReference type="PROSITE" id="PS50878"/>
    </source>
</evidence>